<comment type="caution">
    <text evidence="1">The sequence shown here is derived from an EMBL/GenBank/DDBJ whole genome shotgun (WGS) entry which is preliminary data.</text>
</comment>
<sequence>MAEAEVARTYIPRRSRGMYGSRAEDETISSHNARGQGGYLTTASWHASVRAPRLTACTSAAAQVRGRAAAAVVPRNCISVWEVTLSGCCPLGLPLGLPPCPQPASAELALMCTSECKCPLDGSSRPTPFILSLLQALPHHVCGEGSLPILDCSGF</sequence>
<dbReference type="AlphaFoldDB" id="A0A699ZFS5"/>
<name>A0A699ZFS5_HAELA</name>
<dbReference type="Proteomes" id="UP000485058">
    <property type="component" value="Unassembled WGS sequence"/>
</dbReference>
<proteinExistence type="predicted"/>
<reference evidence="1 2" key="1">
    <citation type="submission" date="2020-02" db="EMBL/GenBank/DDBJ databases">
        <title>Draft genome sequence of Haematococcus lacustris strain NIES-144.</title>
        <authorList>
            <person name="Morimoto D."/>
            <person name="Nakagawa S."/>
            <person name="Yoshida T."/>
            <person name="Sawayama S."/>
        </authorList>
    </citation>
    <scope>NUCLEOTIDE SEQUENCE [LARGE SCALE GENOMIC DNA]</scope>
    <source>
        <strain evidence="1 2">NIES-144</strain>
    </source>
</reference>
<dbReference type="EMBL" id="BLLF01001755">
    <property type="protein sequence ID" value="GFH21061.1"/>
    <property type="molecule type" value="Genomic_DNA"/>
</dbReference>
<evidence type="ECO:0000313" key="2">
    <source>
        <dbReference type="Proteomes" id="UP000485058"/>
    </source>
</evidence>
<gene>
    <name evidence="1" type="ORF">HaLaN_18294</name>
</gene>
<accession>A0A699ZFS5</accession>
<evidence type="ECO:0000313" key="1">
    <source>
        <dbReference type="EMBL" id="GFH21061.1"/>
    </source>
</evidence>
<keyword evidence="2" id="KW-1185">Reference proteome</keyword>
<organism evidence="1 2">
    <name type="scientific">Haematococcus lacustris</name>
    <name type="common">Green alga</name>
    <name type="synonym">Haematococcus pluvialis</name>
    <dbReference type="NCBI Taxonomy" id="44745"/>
    <lineage>
        <taxon>Eukaryota</taxon>
        <taxon>Viridiplantae</taxon>
        <taxon>Chlorophyta</taxon>
        <taxon>core chlorophytes</taxon>
        <taxon>Chlorophyceae</taxon>
        <taxon>CS clade</taxon>
        <taxon>Chlamydomonadales</taxon>
        <taxon>Haematococcaceae</taxon>
        <taxon>Haematococcus</taxon>
    </lineage>
</organism>
<protein>
    <submittedName>
        <fullName evidence="1">Uncharacterized protein</fullName>
    </submittedName>
</protein>